<dbReference type="Proteomes" id="UP000233597">
    <property type="component" value="Unassembled WGS sequence"/>
</dbReference>
<dbReference type="AlphaFoldDB" id="A0A2N3KMN2"/>
<dbReference type="OrthoDB" id="9803988at2"/>
<dbReference type="InterPro" id="IPR030678">
    <property type="entry name" value="Peptide/Ni-bd"/>
</dbReference>
<comment type="subcellular location">
    <subcellularLocation>
        <location evidence="1">Periplasm</location>
    </subcellularLocation>
</comment>
<organism evidence="7 8">
    <name type="scientific">Thalassospira marina</name>
    <dbReference type="NCBI Taxonomy" id="2048283"/>
    <lineage>
        <taxon>Bacteria</taxon>
        <taxon>Pseudomonadati</taxon>
        <taxon>Pseudomonadota</taxon>
        <taxon>Alphaproteobacteria</taxon>
        <taxon>Rhodospirillales</taxon>
        <taxon>Thalassospiraceae</taxon>
        <taxon>Thalassospira</taxon>
    </lineage>
</organism>
<evidence type="ECO:0000256" key="2">
    <source>
        <dbReference type="ARBA" id="ARBA00005695"/>
    </source>
</evidence>
<evidence type="ECO:0000256" key="3">
    <source>
        <dbReference type="ARBA" id="ARBA00022448"/>
    </source>
</evidence>
<dbReference type="GO" id="GO:0015833">
    <property type="term" value="P:peptide transport"/>
    <property type="evidence" value="ECO:0007669"/>
    <property type="project" value="TreeGrafter"/>
</dbReference>
<dbReference type="CDD" id="cd08513">
    <property type="entry name" value="PBP2_thermophilic_Hb8_like"/>
    <property type="match status" value="1"/>
</dbReference>
<reference evidence="7 8" key="1">
    <citation type="submission" date="2017-09" db="EMBL/GenBank/DDBJ databases">
        <title>Biodiversity and function of Thalassospira species in the particle-attached aromatic-hydrocarbon-degrading consortia from the surface seawater of the South China Sea.</title>
        <authorList>
            <person name="Dong C."/>
            <person name="Liu R."/>
            <person name="Shao Z."/>
        </authorList>
    </citation>
    <scope>NUCLEOTIDE SEQUENCE [LARGE SCALE GENOMIC DNA]</scope>
    <source>
        <strain evidence="7 8">CSC1P2</strain>
    </source>
</reference>
<proteinExistence type="inferred from homology"/>
<comment type="similarity">
    <text evidence="2">Belongs to the bacterial solute-binding protein 5 family.</text>
</comment>
<dbReference type="PANTHER" id="PTHR30290">
    <property type="entry name" value="PERIPLASMIC BINDING COMPONENT OF ABC TRANSPORTER"/>
    <property type="match status" value="1"/>
</dbReference>
<evidence type="ECO:0000313" key="7">
    <source>
        <dbReference type="EMBL" id="PKR51743.1"/>
    </source>
</evidence>
<dbReference type="GO" id="GO:0043190">
    <property type="term" value="C:ATP-binding cassette (ABC) transporter complex"/>
    <property type="evidence" value="ECO:0007669"/>
    <property type="project" value="InterPro"/>
</dbReference>
<dbReference type="RefSeq" id="WP_101269589.1">
    <property type="nucleotide sequence ID" value="NZ_NWTK01000014.1"/>
</dbReference>
<dbReference type="InterPro" id="IPR000914">
    <property type="entry name" value="SBP_5_dom"/>
</dbReference>
<feature type="domain" description="Solute-binding protein family 5" evidence="6">
    <location>
        <begin position="105"/>
        <end position="447"/>
    </location>
</feature>
<dbReference type="PANTHER" id="PTHR30290:SF10">
    <property type="entry name" value="PERIPLASMIC OLIGOPEPTIDE-BINDING PROTEIN-RELATED"/>
    <property type="match status" value="1"/>
</dbReference>
<dbReference type="EMBL" id="NWTK01000014">
    <property type="protein sequence ID" value="PKR51743.1"/>
    <property type="molecule type" value="Genomic_DNA"/>
</dbReference>
<dbReference type="Pfam" id="PF00496">
    <property type="entry name" value="SBP_bac_5"/>
    <property type="match status" value="1"/>
</dbReference>
<dbReference type="Gene3D" id="3.40.190.10">
    <property type="entry name" value="Periplasmic binding protein-like II"/>
    <property type="match status" value="1"/>
</dbReference>
<feature type="chain" id="PRO_5014755731" evidence="5">
    <location>
        <begin position="25"/>
        <end position="555"/>
    </location>
</feature>
<dbReference type="InterPro" id="IPR039424">
    <property type="entry name" value="SBP_5"/>
</dbReference>
<evidence type="ECO:0000256" key="5">
    <source>
        <dbReference type="SAM" id="SignalP"/>
    </source>
</evidence>
<keyword evidence="3" id="KW-0813">Transport</keyword>
<protein>
    <submittedName>
        <fullName evidence="7">Peptide ABC transporter</fullName>
    </submittedName>
</protein>
<evidence type="ECO:0000313" key="8">
    <source>
        <dbReference type="Proteomes" id="UP000233597"/>
    </source>
</evidence>
<keyword evidence="4 5" id="KW-0732">Signal</keyword>
<dbReference type="GO" id="GO:1904680">
    <property type="term" value="F:peptide transmembrane transporter activity"/>
    <property type="evidence" value="ECO:0007669"/>
    <property type="project" value="TreeGrafter"/>
</dbReference>
<name>A0A2N3KMN2_9PROT</name>
<sequence length="555" mass="62697">MRKFFGIMLLVGAMLASSTGITRAAETFKIGISGYPETLHPAFSSSAVQSYILGFVRRPIMVYNHDWKVACLMCETVPSFENGLAKRVPLKDGKEGVQLSLSIPADAKWGDGTALTTKDVAFSIEVGQNENVAVANKEVFNRIVDFNIVDDQHFTVTLDRIDYTYNAFMGVKILPSHLEKAIYDEDPATYQKRSLYVTAPDTPGLWFGPYLVKKVITASAVMLEANPYWWGKKPQIQSIQLRNFENTAALEASLRAGEIDYTPGEIGLSLDKVITFEKRFGDKYDFLYKKGLSFYHLDVNSAFAPLGDKRVRQALLYAIDRDEISQKLFDGKNAPTLDFIHPDDPVFTDDVPHYQFDPQKADALLNEAGWTRTGNAMRKNAEGQTLHFTLYGATESSTGQLIQQVLQNRWKQAGIDVDILNQPARVLFGETLPQRKFDGLAMFGWISAPEHLPLTILKSDQIPTAENHFEGQNYTGYNNPKVDALIDQIELELDFNKRVPLWHELQKIYATDLPALPLYHGENGFIFPKWLKGIRPTGHMYPSSLWAEEWYRTDQ</sequence>
<accession>A0A2N3KMN2</accession>
<dbReference type="Gene3D" id="3.90.76.10">
    <property type="entry name" value="Dipeptide-binding Protein, Domain 1"/>
    <property type="match status" value="1"/>
</dbReference>
<evidence type="ECO:0000256" key="1">
    <source>
        <dbReference type="ARBA" id="ARBA00004418"/>
    </source>
</evidence>
<gene>
    <name evidence="7" type="ORF">COO20_19485</name>
</gene>
<feature type="signal peptide" evidence="5">
    <location>
        <begin position="1"/>
        <end position="24"/>
    </location>
</feature>
<dbReference type="Gene3D" id="3.10.105.10">
    <property type="entry name" value="Dipeptide-binding Protein, Domain 3"/>
    <property type="match status" value="1"/>
</dbReference>
<dbReference type="SUPFAM" id="SSF53850">
    <property type="entry name" value="Periplasmic binding protein-like II"/>
    <property type="match status" value="1"/>
</dbReference>
<dbReference type="PIRSF" id="PIRSF002741">
    <property type="entry name" value="MppA"/>
    <property type="match status" value="1"/>
</dbReference>
<comment type="caution">
    <text evidence="7">The sequence shown here is derived from an EMBL/GenBank/DDBJ whole genome shotgun (WGS) entry which is preliminary data.</text>
</comment>
<evidence type="ECO:0000259" key="6">
    <source>
        <dbReference type="Pfam" id="PF00496"/>
    </source>
</evidence>
<dbReference type="GO" id="GO:0030288">
    <property type="term" value="C:outer membrane-bounded periplasmic space"/>
    <property type="evidence" value="ECO:0007669"/>
    <property type="project" value="UniProtKB-ARBA"/>
</dbReference>
<evidence type="ECO:0000256" key="4">
    <source>
        <dbReference type="ARBA" id="ARBA00022729"/>
    </source>
</evidence>